<keyword evidence="3" id="KW-0167">Capsid protein</keyword>
<keyword evidence="4" id="KW-1185">Reference proteome</keyword>
<evidence type="ECO:0000313" key="4">
    <source>
        <dbReference type="Proteomes" id="UP000607331"/>
    </source>
</evidence>
<organism evidence="3 4">
    <name type="scientific">Kluyvera sichuanensis</name>
    <dbReference type="NCBI Taxonomy" id="2725494"/>
    <lineage>
        <taxon>Bacteria</taxon>
        <taxon>Pseudomonadati</taxon>
        <taxon>Pseudomonadota</taxon>
        <taxon>Gammaproteobacteria</taxon>
        <taxon>Enterobacterales</taxon>
        <taxon>Enterobacteriaceae</taxon>
        <taxon>Kluyvera</taxon>
    </lineage>
</organism>
<comment type="caution">
    <text evidence="3">The sequence shown here is derived from an EMBL/GenBank/DDBJ whole genome shotgun (WGS) entry which is preliminary data.</text>
</comment>
<dbReference type="InterPro" id="IPR007893">
    <property type="entry name" value="Spore_coat_U/FanG"/>
</dbReference>
<dbReference type="Gene3D" id="2.60.40.1090">
    <property type="entry name" value="Fimbrial-type adhesion domain"/>
    <property type="match status" value="1"/>
</dbReference>
<feature type="domain" description="Spore coat protein U/FanG" evidence="2">
    <location>
        <begin position="30"/>
        <end position="165"/>
    </location>
</feature>
<evidence type="ECO:0000259" key="2">
    <source>
        <dbReference type="Pfam" id="PF05229"/>
    </source>
</evidence>
<dbReference type="PANTHER" id="PTHR37089:SF4">
    <property type="entry name" value="EXPORTED PROTEIN"/>
    <property type="match status" value="1"/>
</dbReference>
<name>A0ABR6RRX5_9ENTR</name>
<evidence type="ECO:0000256" key="1">
    <source>
        <dbReference type="SAM" id="SignalP"/>
    </source>
</evidence>
<dbReference type="InterPro" id="IPR036937">
    <property type="entry name" value="Adhesion_dom_fimbrial_sf"/>
</dbReference>
<feature type="signal peptide" evidence="1">
    <location>
        <begin position="1"/>
        <end position="23"/>
    </location>
</feature>
<feature type="chain" id="PRO_5045442197" evidence="1">
    <location>
        <begin position="24"/>
        <end position="168"/>
    </location>
</feature>
<proteinExistence type="predicted"/>
<reference evidence="3 4" key="1">
    <citation type="submission" date="2020-04" db="EMBL/GenBank/DDBJ databases">
        <title>The draft genome of Kluyvera sichuanensis strain SCKS090646.</title>
        <authorList>
            <person name="Wei L."/>
            <person name="Liu L."/>
            <person name="Feng Y."/>
            <person name="Zong Z."/>
        </authorList>
    </citation>
    <scope>NUCLEOTIDE SEQUENCE [LARGE SCALE GENOMIC DNA]</scope>
    <source>
        <strain evidence="3 4">090646</strain>
    </source>
</reference>
<accession>A0ABR6RRX5</accession>
<sequence length="168" mass="17246">MNTSFKFIFITLASVLFIPSAYAALDTVITSNFQVQITITKTCSISSGTPITFGSVVANTVPAKATTNLNVTCSKGTPYTIGLQPSNSSTTGAGNMSGTGSNGDKIAYQLYSDSNGATIWGNTASGTPNIVSGTGQGSSQPVAVYAGVANTNFTPDTYTDTVTVTFTY</sequence>
<evidence type="ECO:0000313" key="3">
    <source>
        <dbReference type="EMBL" id="MBC1185790.1"/>
    </source>
</evidence>
<dbReference type="InterPro" id="IPR053167">
    <property type="entry name" value="Spore_coat_component"/>
</dbReference>
<protein>
    <submittedName>
        <fullName evidence="3">Spore coat protein U domain-containing protein</fullName>
    </submittedName>
</protein>
<dbReference type="Proteomes" id="UP000607331">
    <property type="component" value="Unassembled WGS sequence"/>
</dbReference>
<dbReference type="RefSeq" id="WP_185667516.1">
    <property type="nucleotide sequence ID" value="NZ_JABBJF010000005.1"/>
</dbReference>
<dbReference type="SMART" id="SM00972">
    <property type="entry name" value="SCPU"/>
    <property type="match status" value="1"/>
</dbReference>
<dbReference type="PANTHER" id="PTHR37089">
    <property type="entry name" value="PROTEIN U-RELATED"/>
    <property type="match status" value="1"/>
</dbReference>
<dbReference type="Pfam" id="PF05229">
    <property type="entry name" value="SCPU"/>
    <property type="match status" value="1"/>
</dbReference>
<gene>
    <name evidence="3" type="ORF">HII27_08665</name>
</gene>
<dbReference type="EMBL" id="JABBJF010000005">
    <property type="protein sequence ID" value="MBC1185790.1"/>
    <property type="molecule type" value="Genomic_DNA"/>
</dbReference>
<keyword evidence="1" id="KW-0732">Signal</keyword>
<keyword evidence="3" id="KW-0946">Virion</keyword>